<feature type="region of interest" description="Disordered" evidence="1">
    <location>
        <begin position="22"/>
        <end position="52"/>
    </location>
</feature>
<name>A0A2H1WBF2_SPOFR</name>
<accession>A0A2H1WBF2</accession>
<sequence>MVDRNKDVATTGAWRVRAYRAGARRGARGARPSAAARRRGPAVLGAPPPRPLAADAARRLTLPLPRHSMPAGGAVYYNLAKSSKSHFETEHPKVWCWGLLATSSRTKQIKEHTRRRRPAGPNETVSQPTRSVELWSECGGTWLCPVQRACMYTDARRRQDSELRLACAVSLRPRPSPRAPTRPRPAQPPLLAPHHIAACDVQVTELEPGSSTDRPGPEWHHGHKQKAFAVTEGVPYTECGQAARGGGAMR</sequence>
<dbReference type="EMBL" id="ODYU01007550">
    <property type="protein sequence ID" value="SOQ50415.1"/>
    <property type="molecule type" value="Genomic_DNA"/>
</dbReference>
<reference evidence="2" key="1">
    <citation type="submission" date="2016-07" db="EMBL/GenBank/DDBJ databases">
        <authorList>
            <person name="Bretaudeau A."/>
        </authorList>
    </citation>
    <scope>NUCLEOTIDE SEQUENCE</scope>
    <source>
        <strain evidence="2">Rice</strain>
        <tissue evidence="2">Whole body</tissue>
    </source>
</reference>
<evidence type="ECO:0000256" key="1">
    <source>
        <dbReference type="SAM" id="MobiDB-lite"/>
    </source>
</evidence>
<gene>
    <name evidence="2" type="ORF">SFRICE_009113</name>
</gene>
<organism evidence="2">
    <name type="scientific">Spodoptera frugiperda</name>
    <name type="common">Fall armyworm</name>
    <dbReference type="NCBI Taxonomy" id="7108"/>
    <lineage>
        <taxon>Eukaryota</taxon>
        <taxon>Metazoa</taxon>
        <taxon>Ecdysozoa</taxon>
        <taxon>Arthropoda</taxon>
        <taxon>Hexapoda</taxon>
        <taxon>Insecta</taxon>
        <taxon>Pterygota</taxon>
        <taxon>Neoptera</taxon>
        <taxon>Endopterygota</taxon>
        <taxon>Lepidoptera</taxon>
        <taxon>Glossata</taxon>
        <taxon>Ditrysia</taxon>
        <taxon>Noctuoidea</taxon>
        <taxon>Noctuidae</taxon>
        <taxon>Amphipyrinae</taxon>
        <taxon>Spodoptera</taxon>
    </lineage>
</organism>
<evidence type="ECO:0000313" key="2">
    <source>
        <dbReference type="EMBL" id="SOQ50415.1"/>
    </source>
</evidence>
<proteinExistence type="predicted"/>
<protein>
    <submittedName>
        <fullName evidence="2">SFRICE_009113</fullName>
    </submittedName>
</protein>
<feature type="region of interest" description="Disordered" evidence="1">
    <location>
        <begin position="108"/>
        <end position="128"/>
    </location>
</feature>
<feature type="compositionally biased region" description="Low complexity" evidence="1">
    <location>
        <begin position="29"/>
        <end position="45"/>
    </location>
</feature>
<dbReference type="AlphaFoldDB" id="A0A2H1WBF2"/>